<reference evidence="5 6" key="1">
    <citation type="submission" date="2023-06" db="EMBL/GenBank/DDBJ databases">
        <title>Antibody response to the Sneathia vaginalis cytopathogenic toxin A during pregnancy.</title>
        <authorList>
            <person name="Mccoy Z.T."/>
            <person name="Serrano M.G."/>
            <person name="Spaine K."/>
            <person name="Edwards D.J."/>
            <person name="Buck G.A."/>
            <person name="Jefferson K."/>
        </authorList>
    </citation>
    <scope>NUCLEOTIDE SEQUENCE [LARGE SCALE GENOMIC DNA]</scope>
    <source>
        <strain evidence="5 6">CCUG 42621</strain>
    </source>
</reference>
<accession>A0ABT7HIW8</accession>
<keyword evidence="3 5" id="KW-0067">ATP-binding</keyword>
<evidence type="ECO:0000256" key="3">
    <source>
        <dbReference type="ARBA" id="ARBA00022840"/>
    </source>
</evidence>
<evidence type="ECO:0000313" key="5">
    <source>
        <dbReference type="EMBL" id="MDK9580471.1"/>
    </source>
</evidence>
<dbReference type="GO" id="GO:0005524">
    <property type="term" value="F:ATP binding"/>
    <property type="evidence" value="ECO:0007669"/>
    <property type="project" value="UniProtKB-KW"/>
</dbReference>
<dbReference type="EMBL" id="JASSPP010000003">
    <property type="protein sequence ID" value="MDK9580471.1"/>
    <property type="molecule type" value="Genomic_DNA"/>
</dbReference>
<comment type="caution">
    <text evidence="5">The sequence shown here is derived from an EMBL/GenBank/DDBJ whole genome shotgun (WGS) entry which is preliminary data.</text>
</comment>
<evidence type="ECO:0000256" key="2">
    <source>
        <dbReference type="ARBA" id="ARBA00022741"/>
    </source>
</evidence>
<dbReference type="InterPro" id="IPR050763">
    <property type="entry name" value="ABC_transporter_ATP-binding"/>
</dbReference>
<keyword evidence="1" id="KW-0813">Transport</keyword>
<dbReference type="PROSITE" id="PS50893">
    <property type="entry name" value="ABC_TRANSPORTER_2"/>
    <property type="match status" value="1"/>
</dbReference>
<name>A0ABT7HIW8_9FUSO</name>
<gene>
    <name evidence="5" type="ORF">QQA45_02940</name>
</gene>
<dbReference type="SMART" id="SM00382">
    <property type="entry name" value="AAA"/>
    <property type="match status" value="1"/>
</dbReference>
<evidence type="ECO:0000259" key="4">
    <source>
        <dbReference type="PROSITE" id="PS50893"/>
    </source>
</evidence>
<sequence>MKVQAHNIIEVKDICKNFVTYKRKSIFKREKIVKEVVKNINFVINEGEIVGFLGPNGAGKSTTIKMLTGILTPSSGTCLVNQKDSIKHRRENSYNIGVVFGQRTQLWWDLSVWDNLCLLKEIYGLTKENFNKRYEYLNEILNLEDIKHSQVRSLSLGQRMKADLAGALLHSPKILFLDEPTIGLDVVIKDKILKTLRKINKDENVTILLTTHDMRDIEYLCKRVIIINYGEIIYDNSLKELKEYYNKNKNILITLKEYTDIEVFLNKLLDDKLITSYTLDKNILNLTIINDIQLEKEVLIKILQELEIEEIKFKELKIDKIIKRIYEKK</sequence>
<dbReference type="InterPro" id="IPR003439">
    <property type="entry name" value="ABC_transporter-like_ATP-bd"/>
</dbReference>
<dbReference type="PANTHER" id="PTHR42711">
    <property type="entry name" value="ABC TRANSPORTER ATP-BINDING PROTEIN"/>
    <property type="match status" value="1"/>
</dbReference>
<organism evidence="5 6">
    <name type="scientific">Sneathia sanguinegens</name>
    <dbReference type="NCBI Taxonomy" id="40543"/>
    <lineage>
        <taxon>Bacteria</taxon>
        <taxon>Fusobacteriati</taxon>
        <taxon>Fusobacteriota</taxon>
        <taxon>Fusobacteriia</taxon>
        <taxon>Fusobacteriales</taxon>
        <taxon>Leptotrichiaceae</taxon>
        <taxon>Sneathia</taxon>
    </lineage>
</organism>
<dbReference type="RefSeq" id="WP_285152797.1">
    <property type="nucleotide sequence ID" value="NZ_JASSPP010000003.1"/>
</dbReference>
<dbReference type="SUPFAM" id="SSF52540">
    <property type="entry name" value="P-loop containing nucleoside triphosphate hydrolases"/>
    <property type="match status" value="1"/>
</dbReference>
<evidence type="ECO:0000256" key="1">
    <source>
        <dbReference type="ARBA" id="ARBA00022448"/>
    </source>
</evidence>
<evidence type="ECO:0000313" key="6">
    <source>
        <dbReference type="Proteomes" id="UP001225134"/>
    </source>
</evidence>
<dbReference type="PANTHER" id="PTHR42711:SF1">
    <property type="entry name" value="ABC-TRANSPORT PROTEIN, ATP-BINDING COMPONENT"/>
    <property type="match status" value="1"/>
</dbReference>
<dbReference type="Proteomes" id="UP001225134">
    <property type="component" value="Unassembled WGS sequence"/>
</dbReference>
<proteinExistence type="predicted"/>
<dbReference type="InterPro" id="IPR027417">
    <property type="entry name" value="P-loop_NTPase"/>
</dbReference>
<dbReference type="Pfam" id="PF00005">
    <property type="entry name" value="ABC_tran"/>
    <property type="match status" value="1"/>
</dbReference>
<feature type="domain" description="ABC transporter" evidence="4">
    <location>
        <begin position="21"/>
        <end position="254"/>
    </location>
</feature>
<keyword evidence="6" id="KW-1185">Reference proteome</keyword>
<dbReference type="InterPro" id="IPR017871">
    <property type="entry name" value="ABC_transporter-like_CS"/>
</dbReference>
<keyword evidence="2" id="KW-0547">Nucleotide-binding</keyword>
<dbReference type="InterPro" id="IPR003593">
    <property type="entry name" value="AAA+_ATPase"/>
</dbReference>
<dbReference type="PROSITE" id="PS00211">
    <property type="entry name" value="ABC_TRANSPORTER_1"/>
    <property type="match status" value="1"/>
</dbReference>
<protein>
    <submittedName>
        <fullName evidence="5">ATP-binding cassette domain-containing protein</fullName>
    </submittedName>
</protein>
<dbReference type="Gene3D" id="3.40.50.300">
    <property type="entry name" value="P-loop containing nucleotide triphosphate hydrolases"/>
    <property type="match status" value="1"/>
</dbReference>